<dbReference type="GO" id="GO:0030163">
    <property type="term" value="P:protein catabolic process"/>
    <property type="evidence" value="ECO:0007669"/>
    <property type="project" value="InterPro"/>
</dbReference>
<evidence type="ECO:0000313" key="4">
    <source>
        <dbReference type="Proteomes" id="UP000030170"/>
    </source>
</evidence>
<evidence type="ECO:0000313" key="3">
    <source>
        <dbReference type="EMBL" id="KGF73395.1"/>
    </source>
</evidence>
<dbReference type="STRING" id="1497020.DO97_20130"/>
<reference evidence="3 4" key="1">
    <citation type="journal article" date="2014" name="Mol. Ecol.">
        <title>Evolution of Synechococcus.</title>
        <authorList>
            <person name="Dvorak P."/>
            <person name="Casamatta D."/>
            <person name="Hasler P."/>
            <person name="Poulickova A."/>
            <person name="Ondrej V."/>
            <person name="Sanges R."/>
        </authorList>
    </citation>
    <scope>NUCLEOTIDE SEQUENCE [LARGE SCALE GENOMIC DNA]</scope>
    <source>
        <strain evidence="3 4">CAUP A 1101</strain>
    </source>
</reference>
<comment type="function">
    <text evidence="1">Involved in the modulation of the specificity of the ClpAP-mediated ATP-dependent protein degradation.</text>
</comment>
<dbReference type="HAMAP" id="MF_00302">
    <property type="entry name" value="ClpS"/>
    <property type="match status" value="1"/>
</dbReference>
<dbReference type="SUPFAM" id="SSF54736">
    <property type="entry name" value="ClpS-like"/>
    <property type="match status" value="1"/>
</dbReference>
<dbReference type="InterPro" id="IPR003769">
    <property type="entry name" value="ClpS_core"/>
</dbReference>
<proteinExistence type="inferred from homology"/>
<sequence length="108" mass="12144">MRIVLATTAPVMAAAPNVTLEKSSQVTSKRYPNYKVIVLNDDFNTFQHVAECLMKYIPCMTSDRAWDLTNQVHHEGQAIVWVGPQEQAELYHQLLSRADLTMAPLEAA</sequence>
<dbReference type="NCBIfam" id="NF009563">
    <property type="entry name" value="PRK13019.1-3"/>
    <property type="match status" value="1"/>
</dbReference>
<keyword evidence="3" id="KW-0645">Protease</keyword>
<dbReference type="RefSeq" id="WP_036531422.1">
    <property type="nucleotide sequence ID" value="NZ_JJML01000008.1"/>
</dbReference>
<evidence type="ECO:0000256" key="1">
    <source>
        <dbReference type="HAMAP-Rule" id="MF_00302"/>
    </source>
</evidence>
<feature type="domain" description="Adaptor protein ClpS core" evidence="2">
    <location>
        <begin position="30"/>
        <end position="106"/>
    </location>
</feature>
<dbReference type="GO" id="GO:0008233">
    <property type="term" value="F:peptidase activity"/>
    <property type="evidence" value="ECO:0007669"/>
    <property type="project" value="UniProtKB-KW"/>
</dbReference>
<dbReference type="GO" id="GO:0006508">
    <property type="term" value="P:proteolysis"/>
    <property type="evidence" value="ECO:0007669"/>
    <property type="project" value="UniProtKB-UniRule"/>
</dbReference>
<dbReference type="Proteomes" id="UP000030170">
    <property type="component" value="Unassembled WGS sequence"/>
</dbReference>
<comment type="subunit">
    <text evidence="1">Binds to the N-terminal domain of the chaperone ClpA.</text>
</comment>
<organism evidence="3 4">
    <name type="scientific">Neosynechococcus sphagnicola sy1</name>
    <dbReference type="NCBI Taxonomy" id="1497020"/>
    <lineage>
        <taxon>Bacteria</taxon>
        <taxon>Bacillati</taxon>
        <taxon>Cyanobacteriota</taxon>
        <taxon>Cyanophyceae</taxon>
        <taxon>Neosynechococcales</taxon>
        <taxon>Neosynechococcaceae</taxon>
        <taxon>Neosynechococcus</taxon>
    </lineage>
</organism>
<evidence type="ECO:0000259" key="2">
    <source>
        <dbReference type="Pfam" id="PF02617"/>
    </source>
</evidence>
<dbReference type="PANTHER" id="PTHR33473:SF3">
    <property type="entry name" value="ATP-DEPENDENT CLP PROTEASE ADAPTER PROTEIN CLPS"/>
    <property type="match status" value="1"/>
</dbReference>
<dbReference type="EMBL" id="JJML01000008">
    <property type="protein sequence ID" value="KGF73395.1"/>
    <property type="molecule type" value="Genomic_DNA"/>
</dbReference>
<dbReference type="InterPro" id="IPR022935">
    <property type="entry name" value="ClpS"/>
</dbReference>
<accession>A0A098TM53</accession>
<gene>
    <name evidence="1" type="primary">clpS</name>
    <name evidence="3" type="ORF">DO97_20130</name>
</gene>
<dbReference type="AlphaFoldDB" id="A0A098TM53"/>
<dbReference type="Pfam" id="PF02617">
    <property type="entry name" value="ClpS"/>
    <property type="match status" value="1"/>
</dbReference>
<keyword evidence="3" id="KW-0378">Hydrolase</keyword>
<comment type="caution">
    <text evidence="3">The sequence shown here is derived from an EMBL/GenBank/DDBJ whole genome shotgun (WGS) entry which is preliminary data.</text>
</comment>
<dbReference type="InterPro" id="IPR014719">
    <property type="entry name" value="Ribosomal_bL12_C/ClpS-like"/>
</dbReference>
<keyword evidence="4" id="KW-1185">Reference proteome</keyword>
<dbReference type="Gene3D" id="3.30.1390.10">
    <property type="match status" value="1"/>
</dbReference>
<dbReference type="PANTHER" id="PTHR33473">
    <property type="entry name" value="ATP-DEPENDENT CLP PROTEASE ADAPTER PROTEIN CLPS1, CHLOROPLASTIC"/>
    <property type="match status" value="1"/>
</dbReference>
<name>A0A098TM53_9CYAN</name>
<comment type="similarity">
    <text evidence="1">Belongs to the ClpS family.</text>
</comment>
<protein>
    <recommendedName>
        <fullName evidence="1">ATP-dependent Clp protease adapter protein ClpS</fullName>
    </recommendedName>
</protein>